<protein>
    <submittedName>
        <fullName evidence="1">10371_t:CDS:1</fullName>
    </submittedName>
</protein>
<sequence length="374" mass="42716">MNCMNKYQRYLLLRRTKWNAIKENKTITELDKKAEIDLINDELLQAEGFKNLTFGLINIFDKLIDDNYSIEVSNSFYGETLQLISKFYYNTLKTSGTDFLQKVWNQNVNEGDHEHEAITDDDDNYEHGRHRENMASDLVNNFLQEVGVEADRLEKNMHNHKFTDNSKMHGSLDMVVKLEDEDEYGKKQSIELSQSEESRHHSSNKVMMLVDRDNNEYILMRPNDLSMFYEALDCQISAQTYYNIAFLGYIVAGCVLGPAGFNMTQELIQTETLSQFGVIFIVFMLGLEFSFNKLKSIWQFALGSVTMIFALILSLSVFIGFVIGAKTNEAIFVGACVSLSSTAIVKRLNCKELESLHGVLIVQDILFGVLLVGN</sequence>
<reference evidence="1" key="1">
    <citation type="submission" date="2021-06" db="EMBL/GenBank/DDBJ databases">
        <authorList>
            <person name="Kallberg Y."/>
            <person name="Tangrot J."/>
            <person name="Rosling A."/>
        </authorList>
    </citation>
    <scope>NUCLEOTIDE SEQUENCE</scope>
    <source>
        <strain evidence="1">28 12/20/2015</strain>
    </source>
</reference>
<evidence type="ECO:0000313" key="1">
    <source>
        <dbReference type="EMBL" id="CAG8532972.1"/>
    </source>
</evidence>
<name>A0ACA9LJC7_9GLOM</name>
<comment type="caution">
    <text evidence="1">The sequence shown here is derived from an EMBL/GenBank/DDBJ whole genome shotgun (WGS) entry which is preliminary data.</text>
</comment>
<evidence type="ECO:0000313" key="2">
    <source>
        <dbReference type="Proteomes" id="UP000789366"/>
    </source>
</evidence>
<dbReference type="Proteomes" id="UP000789366">
    <property type="component" value="Unassembled WGS sequence"/>
</dbReference>
<proteinExistence type="predicted"/>
<dbReference type="EMBL" id="CAJVPW010003977">
    <property type="protein sequence ID" value="CAG8532972.1"/>
    <property type="molecule type" value="Genomic_DNA"/>
</dbReference>
<keyword evidence="2" id="KW-1185">Reference proteome</keyword>
<accession>A0ACA9LJC7</accession>
<organism evidence="1 2">
    <name type="scientific">Cetraspora pellucida</name>
    <dbReference type="NCBI Taxonomy" id="1433469"/>
    <lineage>
        <taxon>Eukaryota</taxon>
        <taxon>Fungi</taxon>
        <taxon>Fungi incertae sedis</taxon>
        <taxon>Mucoromycota</taxon>
        <taxon>Glomeromycotina</taxon>
        <taxon>Glomeromycetes</taxon>
        <taxon>Diversisporales</taxon>
        <taxon>Gigasporaceae</taxon>
        <taxon>Cetraspora</taxon>
    </lineage>
</organism>
<gene>
    <name evidence="1" type="ORF">SPELUC_LOCUS4451</name>
</gene>